<evidence type="ECO:0000313" key="1">
    <source>
        <dbReference type="EMBL" id="DAE27497.1"/>
    </source>
</evidence>
<proteinExistence type="predicted"/>
<organism evidence="1">
    <name type="scientific">virus sp. ct1Uu26</name>
    <dbReference type="NCBI Taxonomy" id="2826789"/>
    <lineage>
        <taxon>Viruses</taxon>
    </lineage>
</organism>
<name>A0A8S5R8T8_9VIRU</name>
<protein>
    <submittedName>
        <fullName evidence="1">Uncharacterized protein</fullName>
    </submittedName>
</protein>
<accession>A0A8S5R8T8</accession>
<reference evidence="1" key="1">
    <citation type="journal article" date="2021" name="Proc. Natl. Acad. Sci. U.S.A.">
        <title>A Catalog of Tens of Thousands of Viruses from Human Metagenomes Reveals Hidden Associations with Chronic Diseases.</title>
        <authorList>
            <person name="Tisza M.J."/>
            <person name="Buck C.B."/>
        </authorList>
    </citation>
    <scope>NUCLEOTIDE SEQUENCE</scope>
    <source>
        <strain evidence="1">Ct1Uu26</strain>
    </source>
</reference>
<sequence length="37" mass="4411">MLRELSLLRSLSNKKLMTFELLSVKFLLFLDSRKIVK</sequence>
<dbReference type="EMBL" id="BK015840">
    <property type="protein sequence ID" value="DAE27497.1"/>
    <property type="molecule type" value="Genomic_DNA"/>
</dbReference>